<dbReference type="SUPFAM" id="SSF88659">
    <property type="entry name" value="Sigma3 and sigma4 domains of RNA polymerase sigma factors"/>
    <property type="match status" value="1"/>
</dbReference>
<dbReference type="InterPro" id="IPR014284">
    <property type="entry name" value="RNA_pol_sigma-70_dom"/>
</dbReference>
<evidence type="ECO:0000313" key="8">
    <source>
        <dbReference type="EMBL" id="EEN83195.1"/>
    </source>
</evidence>
<comment type="caution">
    <text evidence="8">The sequence shown here is derived from an EMBL/GenBank/DDBJ whole genome shotgun (WGS) entry which is preliminary data.</text>
</comment>
<dbReference type="STRING" id="553175.POREN0001_1059"/>
<dbReference type="Pfam" id="PF08281">
    <property type="entry name" value="Sigma70_r4_2"/>
    <property type="match status" value="1"/>
</dbReference>
<evidence type="ECO:0000256" key="2">
    <source>
        <dbReference type="ARBA" id="ARBA00023015"/>
    </source>
</evidence>
<name>C3J9B8_POREA</name>
<feature type="domain" description="RNA polymerase sigma-70 region 2" evidence="6">
    <location>
        <begin position="13"/>
        <end position="69"/>
    </location>
</feature>
<keyword evidence="4" id="KW-0804">Transcription</keyword>
<dbReference type="InterPro" id="IPR013249">
    <property type="entry name" value="RNA_pol_sigma70_r4_t2"/>
</dbReference>
<keyword evidence="9" id="KW-1185">Reference proteome</keyword>
<dbReference type="GeneID" id="93366410"/>
<sequence>MTRTQFQSNLQEVQENLRRYALKLTQDTNDADDLVQDTSLRALTHRDKFVSDINFKGWMMTIMYNIFLNNQDRVERRRKIFDTTVDILNVPLVTEGGYSTPDGAMNIREIYSAIDNLSEHTRTPFKMFLSGYKYSEIAEKIGIPEGTVKSRIFFARKALQKSLRDMR</sequence>
<dbReference type="SUPFAM" id="SSF88946">
    <property type="entry name" value="Sigma2 domain of RNA polymerase sigma factors"/>
    <property type="match status" value="1"/>
</dbReference>
<dbReference type="Gene3D" id="1.10.10.10">
    <property type="entry name" value="Winged helix-like DNA-binding domain superfamily/Winged helix DNA-binding domain"/>
    <property type="match status" value="1"/>
</dbReference>
<dbReference type="PANTHER" id="PTHR43133">
    <property type="entry name" value="RNA POLYMERASE ECF-TYPE SIGMA FACTO"/>
    <property type="match status" value="1"/>
</dbReference>
<evidence type="ECO:0000256" key="1">
    <source>
        <dbReference type="ARBA" id="ARBA00010641"/>
    </source>
</evidence>
<proteinExistence type="inferred from homology"/>
<dbReference type="InterPro" id="IPR039425">
    <property type="entry name" value="RNA_pol_sigma-70-like"/>
</dbReference>
<dbReference type="RefSeq" id="WP_004332802.1">
    <property type="nucleotide sequence ID" value="NZ_ACNN01000012.1"/>
</dbReference>
<reference evidence="8 9" key="1">
    <citation type="submission" date="2009-04" db="EMBL/GenBank/DDBJ databases">
        <authorList>
            <person name="Sebastian Y."/>
            <person name="Madupu R."/>
            <person name="Durkin A.S."/>
            <person name="Torralba M."/>
            <person name="Methe B."/>
            <person name="Sutton G.G."/>
            <person name="Strausberg R.L."/>
            <person name="Nelson K.E."/>
        </authorList>
    </citation>
    <scope>NUCLEOTIDE SEQUENCE [LARGE SCALE GENOMIC DNA]</scope>
    <source>
        <strain evidence="9">ATCC 35406 / DSM 24491 / JCM 8526 / CCUG 16442 / BCRC 14492 / NCTC 13058 / HG 370</strain>
    </source>
</reference>
<dbReference type="PANTHER" id="PTHR43133:SF25">
    <property type="entry name" value="RNA POLYMERASE SIGMA FACTOR RFAY-RELATED"/>
    <property type="match status" value="1"/>
</dbReference>
<keyword evidence="2" id="KW-0805">Transcription regulation</keyword>
<dbReference type="Proteomes" id="UP000004295">
    <property type="component" value="Unassembled WGS sequence"/>
</dbReference>
<evidence type="ECO:0000313" key="9">
    <source>
        <dbReference type="Proteomes" id="UP000004295"/>
    </source>
</evidence>
<evidence type="ECO:0000256" key="5">
    <source>
        <dbReference type="SAM" id="Coils"/>
    </source>
</evidence>
<dbReference type="Gene3D" id="1.10.1740.10">
    <property type="match status" value="1"/>
</dbReference>
<dbReference type="GO" id="GO:0003677">
    <property type="term" value="F:DNA binding"/>
    <property type="evidence" value="ECO:0007669"/>
    <property type="project" value="InterPro"/>
</dbReference>
<dbReference type="EMBL" id="ACNN01000012">
    <property type="protein sequence ID" value="EEN83195.1"/>
    <property type="molecule type" value="Genomic_DNA"/>
</dbReference>
<protein>
    <submittedName>
        <fullName evidence="8">Sigma-70 region 2</fullName>
    </submittedName>
</protein>
<gene>
    <name evidence="8" type="ORF">POREN0001_1059</name>
</gene>
<evidence type="ECO:0000259" key="7">
    <source>
        <dbReference type="Pfam" id="PF08281"/>
    </source>
</evidence>
<dbReference type="CDD" id="cd06171">
    <property type="entry name" value="Sigma70_r4"/>
    <property type="match status" value="1"/>
</dbReference>
<dbReference type="eggNOG" id="COG1595">
    <property type="taxonomic scope" value="Bacteria"/>
</dbReference>
<dbReference type="GO" id="GO:0016987">
    <property type="term" value="F:sigma factor activity"/>
    <property type="evidence" value="ECO:0007669"/>
    <property type="project" value="UniProtKB-KW"/>
</dbReference>
<accession>C3J9B8</accession>
<dbReference type="NCBIfam" id="TIGR02937">
    <property type="entry name" value="sigma70-ECF"/>
    <property type="match status" value="1"/>
</dbReference>
<keyword evidence="3" id="KW-0731">Sigma factor</keyword>
<feature type="coiled-coil region" evidence="5">
    <location>
        <begin position="3"/>
        <end position="30"/>
    </location>
</feature>
<dbReference type="Pfam" id="PF04542">
    <property type="entry name" value="Sigma70_r2"/>
    <property type="match status" value="1"/>
</dbReference>
<feature type="domain" description="RNA polymerase sigma factor 70 region 4 type 2" evidence="7">
    <location>
        <begin position="108"/>
        <end position="159"/>
    </location>
</feature>
<dbReference type="InterPro" id="IPR007627">
    <property type="entry name" value="RNA_pol_sigma70_r2"/>
</dbReference>
<dbReference type="GO" id="GO:0006352">
    <property type="term" value="P:DNA-templated transcription initiation"/>
    <property type="evidence" value="ECO:0007669"/>
    <property type="project" value="InterPro"/>
</dbReference>
<dbReference type="InterPro" id="IPR013325">
    <property type="entry name" value="RNA_pol_sigma_r2"/>
</dbReference>
<comment type="similarity">
    <text evidence="1">Belongs to the sigma-70 factor family. ECF subfamily.</text>
</comment>
<dbReference type="AlphaFoldDB" id="C3J9B8"/>
<keyword evidence="5" id="KW-0175">Coiled coil</keyword>
<evidence type="ECO:0000256" key="4">
    <source>
        <dbReference type="ARBA" id="ARBA00023163"/>
    </source>
</evidence>
<dbReference type="InterPro" id="IPR013324">
    <property type="entry name" value="RNA_pol_sigma_r3/r4-like"/>
</dbReference>
<evidence type="ECO:0000259" key="6">
    <source>
        <dbReference type="Pfam" id="PF04542"/>
    </source>
</evidence>
<organism evidence="8 9">
    <name type="scientific">Porphyromonas endodontalis (strain ATCC 35406 / DSM 24491 / JCM 8526 / CCUG 16442 / BCRC 14492 / NCTC 13058 / HG 370)</name>
    <name type="common">Bacteroides endodontalis</name>
    <dbReference type="NCBI Taxonomy" id="553175"/>
    <lineage>
        <taxon>Bacteria</taxon>
        <taxon>Pseudomonadati</taxon>
        <taxon>Bacteroidota</taxon>
        <taxon>Bacteroidia</taxon>
        <taxon>Bacteroidales</taxon>
        <taxon>Porphyromonadaceae</taxon>
        <taxon>Porphyromonas</taxon>
    </lineage>
</organism>
<dbReference type="InterPro" id="IPR036388">
    <property type="entry name" value="WH-like_DNA-bd_sf"/>
</dbReference>
<evidence type="ECO:0000256" key="3">
    <source>
        <dbReference type="ARBA" id="ARBA00023082"/>
    </source>
</evidence>